<dbReference type="Proteomes" id="UP000254835">
    <property type="component" value="Unassembled WGS sequence"/>
</dbReference>
<dbReference type="OrthoDB" id="6473431at2"/>
<reference evidence="1 2" key="1">
    <citation type="submission" date="2018-06" db="EMBL/GenBank/DDBJ databases">
        <authorList>
            <consortium name="Pathogen Informatics"/>
            <person name="Doyle S."/>
        </authorList>
    </citation>
    <scope>NUCLEOTIDE SEQUENCE [LARGE SCALE GENOMIC DNA]</scope>
    <source>
        <strain evidence="1 2">NCTC11470</strain>
    </source>
</reference>
<protein>
    <submittedName>
        <fullName evidence="1">Uncharacterized protein</fullName>
    </submittedName>
</protein>
<dbReference type="GeneID" id="57906216"/>
<dbReference type="AlphaFoldDB" id="A0A380PQP0"/>
<proteinExistence type="predicted"/>
<accession>A0A380PQP0</accession>
<evidence type="ECO:0000313" key="2">
    <source>
        <dbReference type="Proteomes" id="UP000254835"/>
    </source>
</evidence>
<evidence type="ECO:0000313" key="1">
    <source>
        <dbReference type="EMBL" id="SUP75944.1"/>
    </source>
</evidence>
<dbReference type="EMBL" id="UHJA01000001">
    <property type="protein sequence ID" value="SUP75944.1"/>
    <property type="molecule type" value="Genomic_DNA"/>
</dbReference>
<sequence length="110" mass="11898">MKFKEIKLSIKPLHDAVAQLSTDNEIIGYAVKNTDSKSPAASIVLPNGETLGDYHCMGCAIKAAAKNYIGIGEDEAIEANFSLGKKQVRDLLLIALLSNFVNDLAPQEKH</sequence>
<organism evidence="1 2">
    <name type="scientific">Yersinia frederiksenii</name>
    <dbReference type="NCBI Taxonomy" id="29484"/>
    <lineage>
        <taxon>Bacteria</taxon>
        <taxon>Pseudomonadati</taxon>
        <taxon>Pseudomonadota</taxon>
        <taxon>Gammaproteobacteria</taxon>
        <taxon>Enterobacterales</taxon>
        <taxon>Yersiniaceae</taxon>
        <taxon>Yersinia</taxon>
    </lineage>
</organism>
<dbReference type="RefSeq" id="WP_004712687.1">
    <property type="nucleotide sequence ID" value="NZ_CP023964.1"/>
</dbReference>
<name>A0A380PQP0_YERFR</name>
<gene>
    <name evidence="1" type="ORF">NCTC11470_00964</name>
</gene>